<comment type="subcellular location">
    <subcellularLocation>
        <location evidence="1">Mitochondrion</location>
    </subcellularLocation>
</comment>
<evidence type="ECO:0000313" key="9">
    <source>
        <dbReference type="Proteomes" id="UP000198287"/>
    </source>
</evidence>
<name>A0A226EVH1_FOLCA</name>
<feature type="coiled-coil region" evidence="5">
    <location>
        <begin position="88"/>
        <end position="156"/>
    </location>
</feature>
<sequence>MNAIVEIKEKEKDLELAARIGQQLLEQNQSLREKVTSLETENKESVECITQLKYELNFKAQLLDTLYNDTTDSAETSKAGTPVGTGVATVLERRMQLLEEENKALRADACQLAEGNDDLERKTEEVKIQQEELNCLEEELKAFQQVNRELVDENTELRKVVEVLSSNQNQLGTELIDLKENYVEVVSILKETQEQLREAQRQKEEGADVVTVFDSLAYEIDSSVARHRRSSDYFRRTFDTVRCANSKLPLTSSALITTASFLASSGLPSLDSSSSHELMNSNFNSLVLESGLGSSLCYSPGSSTPGGTWRLPEKLQIVKPLEGSSTLQVWSSLATPHLGNLLDKRPGVQTRVERPVEGIGANTILALTSEPHTLGTPAVFTFVTTSSIRDSTTTIFSTNISSRASTCSLSSAHSESDSHSPIPSFSSSREKNGHKPGTSASFYASGDYLKSCETPQNSPMEGNSRPLSPSSHHGGGGDFESSSKNKTIKTLYAVYDSLCNKIGGLGNPARTLNSRLDFAPSSSPQKYDLTTKLGRLEVSFESSRLHAPPKPGTGALEKILLEPD</sequence>
<dbReference type="EMBL" id="LNIX01000001">
    <property type="protein sequence ID" value="OXA61603.1"/>
    <property type="molecule type" value="Genomic_DNA"/>
</dbReference>
<dbReference type="GO" id="GO:0017022">
    <property type="term" value="F:myosin binding"/>
    <property type="evidence" value="ECO:0007669"/>
    <property type="project" value="TreeGrafter"/>
</dbReference>
<comment type="similarity">
    <text evidence="2">Belongs to the milton family.</text>
</comment>
<accession>A0A226EVH1</accession>
<keyword evidence="3 5" id="KW-0175">Coiled coil</keyword>
<evidence type="ECO:0000256" key="3">
    <source>
        <dbReference type="ARBA" id="ARBA00023054"/>
    </source>
</evidence>
<dbReference type="SMART" id="SM01424">
    <property type="entry name" value="HAP1_N"/>
    <property type="match status" value="1"/>
</dbReference>
<dbReference type="GO" id="GO:0006605">
    <property type="term" value="P:protein targeting"/>
    <property type="evidence" value="ECO:0007669"/>
    <property type="project" value="TreeGrafter"/>
</dbReference>
<feature type="compositionally biased region" description="Low complexity" evidence="6">
    <location>
        <begin position="410"/>
        <end position="427"/>
    </location>
</feature>
<evidence type="ECO:0000313" key="8">
    <source>
        <dbReference type="EMBL" id="OXA61603.1"/>
    </source>
</evidence>
<dbReference type="PANTHER" id="PTHR15751:SF12">
    <property type="entry name" value="TRAFFICKING KINESIN-BINDING PROTEIN MILT"/>
    <property type="match status" value="1"/>
</dbReference>
<dbReference type="STRING" id="158441.A0A226EVH1"/>
<feature type="domain" description="HAP1 N-terminal" evidence="7">
    <location>
        <begin position="5"/>
        <end position="202"/>
    </location>
</feature>
<dbReference type="AlphaFoldDB" id="A0A226EVH1"/>
<organism evidence="8 9">
    <name type="scientific">Folsomia candida</name>
    <name type="common">Springtail</name>
    <dbReference type="NCBI Taxonomy" id="158441"/>
    <lineage>
        <taxon>Eukaryota</taxon>
        <taxon>Metazoa</taxon>
        <taxon>Ecdysozoa</taxon>
        <taxon>Arthropoda</taxon>
        <taxon>Hexapoda</taxon>
        <taxon>Collembola</taxon>
        <taxon>Entomobryomorpha</taxon>
        <taxon>Isotomoidea</taxon>
        <taxon>Isotomidae</taxon>
        <taxon>Proisotominae</taxon>
        <taxon>Folsomia</taxon>
    </lineage>
</organism>
<keyword evidence="9" id="KW-1185">Reference proteome</keyword>
<gene>
    <name evidence="8" type="ORF">Fcan01_02727</name>
</gene>
<evidence type="ECO:0000256" key="4">
    <source>
        <dbReference type="ARBA" id="ARBA00023128"/>
    </source>
</evidence>
<dbReference type="Pfam" id="PF04849">
    <property type="entry name" value="HAP1_N"/>
    <property type="match status" value="1"/>
</dbReference>
<evidence type="ECO:0000259" key="7">
    <source>
        <dbReference type="SMART" id="SM01424"/>
    </source>
</evidence>
<dbReference type="InterPro" id="IPR051946">
    <property type="entry name" value="Intracell_Traff-Reg"/>
</dbReference>
<feature type="compositionally biased region" description="Polar residues" evidence="6">
    <location>
        <begin position="453"/>
        <end position="469"/>
    </location>
</feature>
<evidence type="ECO:0000256" key="5">
    <source>
        <dbReference type="SAM" id="Coils"/>
    </source>
</evidence>
<feature type="region of interest" description="Disordered" evidence="6">
    <location>
        <begin position="452"/>
        <end position="482"/>
    </location>
</feature>
<dbReference type="PANTHER" id="PTHR15751">
    <property type="entry name" value="TRAFFICKING KINESIN-BINDING PROTEIN"/>
    <property type="match status" value="1"/>
</dbReference>
<proteinExistence type="inferred from homology"/>
<dbReference type="GO" id="GO:0031410">
    <property type="term" value="C:cytoplasmic vesicle"/>
    <property type="evidence" value="ECO:0007669"/>
    <property type="project" value="TreeGrafter"/>
</dbReference>
<evidence type="ECO:0000256" key="1">
    <source>
        <dbReference type="ARBA" id="ARBA00004173"/>
    </source>
</evidence>
<dbReference type="GO" id="GO:0047496">
    <property type="term" value="P:vesicle transport along microtubule"/>
    <property type="evidence" value="ECO:0007669"/>
    <property type="project" value="TreeGrafter"/>
</dbReference>
<dbReference type="Proteomes" id="UP000198287">
    <property type="component" value="Unassembled WGS sequence"/>
</dbReference>
<dbReference type="OMA" id="NKESVEC"/>
<dbReference type="InterPro" id="IPR022154">
    <property type="entry name" value="TRAK1/2_C"/>
</dbReference>
<evidence type="ECO:0000256" key="2">
    <source>
        <dbReference type="ARBA" id="ARBA00007007"/>
    </source>
</evidence>
<feature type="region of interest" description="Disordered" evidence="6">
    <location>
        <begin position="410"/>
        <end position="440"/>
    </location>
</feature>
<protein>
    <submittedName>
        <fullName evidence="8">Trafficking kinesin-binding protein 1</fullName>
    </submittedName>
</protein>
<dbReference type="GO" id="GO:0048311">
    <property type="term" value="P:mitochondrion distribution"/>
    <property type="evidence" value="ECO:0007669"/>
    <property type="project" value="TreeGrafter"/>
</dbReference>
<evidence type="ECO:0000256" key="6">
    <source>
        <dbReference type="SAM" id="MobiDB-lite"/>
    </source>
</evidence>
<keyword evidence="4" id="KW-0496">Mitochondrion</keyword>
<dbReference type="OrthoDB" id="10067624at2759"/>
<dbReference type="GO" id="GO:0005739">
    <property type="term" value="C:mitochondrion"/>
    <property type="evidence" value="ECO:0007669"/>
    <property type="project" value="UniProtKB-SubCell"/>
</dbReference>
<feature type="coiled-coil region" evidence="5">
    <location>
        <begin position="182"/>
        <end position="209"/>
    </location>
</feature>
<dbReference type="Pfam" id="PF12448">
    <property type="entry name" value="Milton"/>
    <property type="match status" value="1"/>
</dbReference>
<dbReference type="InterPro" id="IPR006933">
    <property type="entry name" value="HAP1_N"/>
</dbReference>
<feature type="region of interest" description="Disordered" evidence="6">
    <location>
        <begin position="542"/>
        <end position="564"/>
    </location>
</feature>
<reference evidence="8 9" key="1">
    <citation type="submission" date="2015-12" db="EMBL/GenBank/DDBJ databases">
        <title>The genome of Folsomia candida.</title>
        <authorList>
            <person name="Faddeeva A."/>
            <person name="Derks M.F."/>
            <person name="Anvar Y."/>
            <person name="Smit S."/>
            <person name="Van Straalen N."/>
            <person name="Roelofs D."/>
        </authorList>
    </citation>
    <scope>NUCLEOTIDE SEQUENCE [LARGE SCALE GENOMIC DNA]</scope>
    <source>
        <strain evidence="8 9">VU population</strain>
        <tissue evidence="8">Whole body</tissue>
    </source>
</reference>
<comment type="caution">
    <text evidence="8">The sequence shown here is derived from an EMBL/GenBank/DDBJ whole genome shotgun (WGS) entry which is preliminary data.</text>
</comment>